<feature type="domain" description="NolW-like" evidence="4">
    <location>
        <begin position="133"/>
        <end position="191"/>
    </location>
</feature>
<keyword evidence="3" id="KW-0472">Membrane</keyword>
<dbReference type="PANTHER" id="PTHR30332:SF24">
    <property type="entry name" value="SECRETIN GSPD-RELATED"/>
    <property type="match status" value="1"/>
</dbReference>
<dbReference type="EMBL" id="BARS01038562">
    <property type="protein sequence ID" value="GAG24028.1"/>
    <property type="molecule type" value="Genomic_DNA"/>
</dbReference>
<dbReference type="InterPro" id="IPR005644">
    <property type="entry name" value="NolW-like"/>
</dbReference>
<name>X0WHQ3_9ZZZZ</name>
<organism evidence="6">
    <name type="scientific">marine sediment metagenome</name>
    <dbReference type="NCBI Taxonomy" id="412755"/>
    <lineage>
        <taxon>unclassified sequences</taxon>
        <taxon>metagenomes</taxon>
        <taxon>ecological metagenomes</taxon>
    </lineage>
</organism>
<dbReference type="GO" id="GO:0016020">
    <property type="term" value="C:membrane"/>
    <property type="evidence" value="ECO:0007669"/>
    <property type="project" value="UniProtKB-SubCell"/>
</dbReference>
<dbReference type="Pfam" id="PF21305">
    <property type="entry name" value="type_II_gspD_N0"/>
    <property type="match status" value="1"/>
</dbReference>
<dbReference type="InterPro" id="IPR049371">
    <property type="entry name" value="GspD-like_N0"/>
</dbReference>
<evidence type="ECO:0000256" key="3">
    <source>
        <dbReference type="ARBA" id="ARBA00023136"/>
    </source>
</evidence>
<evidence type="ECO:0000256" key="1">
    <source>
        <dbReference type="ARBA" id="ARBA00004370"/>
    </source>
</evidence>
<dbReference type="AlphaFoldDB" id="X0WHQ3"/>
<dbReference type="PANTHER" id="PTHR30332">
    <property type="entry name" value="PROBABLE GENERAL SECRETION PATHWAY PROTEIN D"/>
    <property type="match status" value="1"/>
</dbReference>
<dbReference type="GO" id="GO:0009306">
    <property type="term" value="P:protein secretion"/>
    <property type="evidence" value="ECO:0007669"/>
    <property type="project" value="TreeGrafter"/>
</dbReference>
<accession>X0WHQ3</accession>
<comment type="caution">
    <text evidence="6">The sequence shown here is derived from an EMBL/GenBank/DDBJ whole genome shotgun (WGS) entry which is preliminary data.</text>
</comment>
<dbReference type="Pfam" id="PF03958">
    <property type="entry name" value="Secretin_N"/>
    <property type="match status" value="1"/>
</dbReference>
<dbReference type="InterPro" id="IPR038591">
    <property type="entry name" value="NolW-like_sf"/>
</dbReference>
<evidence type="ECO:0000259" key="5">
    <source>
        <dbReference type="Pfam" id="PF21305"/>
    </source>
</evidence>
<feature type="non-terminal residue" evidence="6">
    <location>
        <position position="241"/>
    </location>
</feature>
<feature type="domain" description="GspD-like N0" evidence="5">
    <location>
        <begin position="35"/>
        <end position="105"/>
    </location>
</feature>
<evidence type="ECO:0000256" key="2">
    <source>
        <dbReference type="ARBA" id="ARBA00022729"/>
    </source>
</evidence>
<reference evidence="6" key="1">
    <citation type="journal article" date="2014" name="Front. Microbiol.">
        <title>High frequency of phylogenetically diverse reductive dehalogenase-homologous genes in deep subseafloor sedimentary metagenomes.</title>
        <authorList>
            <person name="Kawai M."/>
            <person name="Futagami T."/>
            <person name="Toyoda A."/>
            <person name="Takaki Y."/>
            <person name="Nishi S."/>
            <person name="Hori S."/>
            <person name="Arai W."/>
            <person name="Tsubouchi T."/>
            <person name="Morono Y."/>
            <person name="Uchiyama I."/>
            <person name="Ito T."/>
            <person name="Fujiyama A."/>
            <person name="Inagaki F."/>
            <person name="Takami H."/>
        </authorList>
    </citation>
    <scope>NUCLEOTIDE SEQUENCE</scope>
    <source>
        <strain evidence="6">Expedition CK06-06</strain>
    </source>
</reference>
<sequence>MALALMSALMSGIAWAQDVATGAPEIVVEDDKVQLDFNNVELSVVIDTISRLTQKNFIYDDRVRGRVTIVSPTSITVDEAYAVFESVLQVKGFTTVTGPGGAIKVIPKREAKESNIETLRGARRTPDSDRIITRLIPLQYIDAEAITNTLKPLVSKDASMVAYPPTNTVILTDAATNIRRILTILQSIDVETYKEELTVIKVRHADASTLAGQLSEIFGAEVAQSAAARRTRTRRTAAQPV</sequence>
<dbReference type="InterPro" id="IPR050810">
    <property type="entry name" value="Bact_Secretion_Sys_Channel"/>
</dbReference>
<evidence type="ECO:0000259" key="4">
    <source>
        <dbReference type="Pfam" id="PF03958"/>
    </source>
</evidence>
<keyword evidence="2" id="KW-0732">Signal</keyword>
<evidence type="ECO:0000313" key="6">
    <source>
        <dbReference type="EMBL" id="GAG24028.1"/>
    </source>
</evidence>
<protein>
    <submittedName>
        <fullName evidence="6">Uncharacterized protein</fullName>
    </submittedName>
</protein>
<dbReference type="GO" id="GO:0015627">
    <property type="term" value="C:type II protein secretion system complex"/>
    <property type="evidence" value="ECO:0007669"/>
    <property type="project" value="TreeGrafter"/>
</dbReference>
<gene>
    <name evidence="6" type="ORF">S01H1_58996</name>
</gene>
<proteinExistence type="predicted"/>
<dbReference type="Gene3D" id="3.30.1370.120">
    <property type="match status" value="1"/>
</dbReference>
<comment type="subcellular location">
    <subcellularLocation>
        <location evidence="1">Membrane</location>
    </subcellularLocation>
</comment>